<protein>
    <recommendedName>
        <fullName evidence="6">3-sulfolactaldehyde dehydrogenase</fullName>
        <ecNumber evidence="5">1.2.1.97</ecNumber>
    </recommendedName>
</protein>
<dbReference type="EC" id="1.2.1.97" evidence="5"/>
<organism evidence="10 11">
    <name type="scientific">Salsuginibacillus halophilus</name>
    <dbReference type="NCBI Taxonomy" id="517424"/>
    <lineage>
        <taxon>Bacteria</taxon>
        <taxon>Bacillati</taxon>
        <taxon>Bacillota</taxon>
        <taxon>Bacilli</taxon>
        <taxon>Bacillales</taxon>
        <taxon>Bacillaceae</taxon>
        <taxon>Salsuginibacillus</taxon>
    </lineage>
</organism>
<dbReference type="Pfam" id="PF00171">
    <property type="entry name" value="Aldedh"/>
    <property type="match status" value="1"/>
</dbReference>
<dbReference type="PROSITE" id="PS00687">
    <property type="entry name" value="ALDEHYDE_DEHYDR_GLU"/>
    <property type="match status" value="1"/>
</dbReference>
<keyword evidence="11" id="KW-1185">Reference proteome</keyword>
<dbReference type="GO" id="GO:0004777">
    <property type="term" value="F:succinate-semialdehyde dehydrogenase (NAD+) activity"/>
    <property type="evidence" value="ECO:0007669"/>
    <property type="project" value="TreeGrafter"/>
</dbReference>
<accession>A0A2P8HXT5</accession>
<dbReference type="Gene3D" id="3.40.605.10">
    <property type="entry name" value="Aldehyde Dehydrogenase, Chain A, domain 1"/>
    <property type="match status" value="1"/>
</dbReference>
<evidence type="ECO:0000256" key="2">
    <source>
        <dbReference type="ARBA" id="ARBA00023002"/>
    </source>
</evidence>
<dbReference type="Proteomes" id="UP000242310">
    <property type="component" value="Unassembled WGS sequence"/>
</dbReference>
<reference evidence="10 11" key="1">
    <citation type="submission" date="2018-03" db="EMBL/GenBank/DDBJ databases">
        <title>Genomic Encyclopedia of Type Strains, Phase III (KMG-III): the genomes of soil and plant-associated and newly described type strains.</title>
        <authorList>
            <person name="Whitman W."/>
        </authorList>
    </citation>
    <scope>NUCLEOTIDE SEQUENCE [LARGE SCALE GENOMIC DNA]</scope>
    <source>
        <strain evidence="10 11">CGMCC 1.07653</strain>
    </source>
</reference>
<evidence type="ECO:0000256" key="7">
    <source>
        <dbReference type="PROSITE-ProRule" id="PRU10007"/>
    </source>
</evidence>
<dbReference type="GO" id="GO:0005829">
    <property type="term" value="C:cytosol"/>
    <property type="evidence" value="ECO:0007669"/>
    <property type="project" value="TreeGrafter"/>
</dbReference>
<evidence type="ECO:0000313" key="11">
    <source>
        <dbReference type="Proteomes" id="UP000242310"/>
    </source>
</evidence>
<dbReference type="EMBL" id="PYAV01000002">
    <property type="protein sequence ID" value="PSL50984.1"/>
    <property type="molecule type" value="Genomic_DNA"/>
</dbReference>
<dbReference type="FunFam" id="3.40.605.10:FF:000007">
    <property type="entry name" value="NAD/NADP-dependent betaine aldehyde dehydrogenase"/>
    <property type="match status" value="1"/>
</dbReference>
<comment type="caution">
    <text evidence="10">The sequence shown here is derived from an EMBL/GenBank/DDBJ whole genome shotgun (WGS) entry which is preliminary data.</text>
</comment>
<sequence>MKQIYVNGQFQNATTDEKIQVVNPATEEFISEVPKAGEQDVNQAISAAKQVQSSWEKKPPVERAEYALSISRSIKNHKQTLQELLMQEQGKTESMAEAELDMTIDYFSYMAGFARHLEGDVIPSDRPNETMMLIKKPIGIVGGVVPWNFPLMVLARKAAPAIVTGCPVIIKPSQETPLTALKLAEIIHDEVELPAGTFQVITGSGSSVGTPLASHPDVAMISLTGSFAAGSKVMEAAAKHVIKVNLELGGKAPAIVSDEADLDLAVEKVIASRVVNSGQVCTNAERVYVHENVAEPFIQKLTEKMSKVSYGNPLAETGLDMGPLINKEQLDSVEQAVNQAVEAGAKVETGGQKGEASTGYYYEPTVLTNLEEGMDILASEIFGPVLPVDTYQDFDEVIRRANASDYGLSSSIFTKNYNEVMRAVNELKFGEVFVNREHFEALQGFHAGWRKSGIGGADGKYGIEEFLGTTVAYMEYSTK</sequence>
<dbReference type="InterPro" id="IPR016163">
    <property type="entry name" value="Ald_DH_C"/>
</dbReference>
<dbReference type="NCBIfam" id="NF007497">
    <property type="entry name" value="PRK10090.1"/>
    <property type="match status" value="1"/>
</dbReference>
<comment type="catalytic activity">
    <reaction evidence="3">
        <text>(2S)-3-sulfolactaldehyde + NAD(+) + H2O = (2S)-3-sulfolactate + NADH + 2 H(+)</text>
        <dbReference type="Rhea" id="RHEA:47932"/>
        <dbReference type="ChEBI" id="CHEBI:15377"/>
        <dbReference type="ChEBI" id="CHEBI:15378"/>
        <dbReference type="ChEBI" id="CHEBI:57540"/>
        <dbReference type="ChEBI" id="CHEBI:57945"/>
        <dbReference type="ChEBI" id="CHEBI:61289"/>
        <dbReference type="ChEBI" id="CHEBI:90109"/>
        <dbReference type="EC" id="1.2.1.97"/>
    </reaction>
    <physiologicalReaction direction="left-to-right" evidence="3">
        <dbReference type="Rhea" id="RHEA:47933"/>
    </physiologicalReaction>
</comment>
<dbReference type="SUPFAM" id="SSF53720">
    <property type="entry name" value="ALDH-like"/>
    <property type="match status" value="1"/>
</dbReference>
<evidence type="ECO:0000256" key="5">
    <source>
        <dbReference type="ARBA" id="ARBA00066984"/>
    </source>
</evidence>
<dbReference type="CDD" id="cd07088">
    <property type="entry name" value="ALDH_LactADH-AldA"/>
    <property type="match status" value="1"/>
</dbReference>
<dbReference type="GO" id="GO:0009450">
    <property type="term" value="P:gamma-aminobutyric acid catabolic process"/>
    <property type="evidence" value="ECO:0007669"/>
    <property type="project" value="TreeGrafter"/>
</dbReference>
<dbReference type="PANTHER" id="PTHR43353">
    <property type="entry name" value="SUCCINATE-SEMIALDEHYDE DEHYDROGENASE, MITOCHONDRIAL"/>
    <property type="match status" value="1"/>
</dbReference>
<dbReference type="InterPro" id="IPR016160">
    <property type="entry name" value="Ald_DH_CS_CYS"/>
</dbReference>
<name>A0A2P8HXT5_9BACI</name>
<evidence type="ECO:0000256" key="1">
    <source>
        <dbReference type="ARBA" id="ARBA00009986"/>
    </source>
</evidence>
<proteinExistence type="inferred from homology"/>
<gene>
    <name evidence="10" type="ORF">B0H94_102261</name>
</gene>
<evidence type="ECO:0000259" key="9">
    <source>
        <dbReference type="Pfam" id="PF00171"/>
    </source>
</evidence>
<keyword evidence="2 8" id="KW-0560">Oxidoreductase</keyword>
<dbReference type="InterPro" id="IPR016162">
    <property type="entry name" value="Ald_DH_N"/>
</dbReference>
<dbReference type="RefSeq" id="WP_106587696.1">
    <property type="nucleotide sequence ID" value="NZ_PYAV01000002.1"/>
</dbReference>
<evidence type="ECO:0000313" key="10">
    <source>
        <dbReference type="EMBL" id="PSL50984.1"/>
    </source>
</evidence>
<evidence type="ECO:0000256" key="4">
    <source>
        <dbReference type="ARBA" id="ARBA00054572"/>
    </source>
</evidence>
<dbReference type="InterPro" id="IPR029510">
    <property type="entry name" value="Ald_DH_CS_GLU"/>
</dbReference>
<dbReference type="OrthoDB" id="9762913at2"/>
<feature type="active site" evidence="7">
    <location>
        <position position="247"/>
    </location>
</feature>
<evidence type="ECO:0000256" key="8">
    <source>
        <dbReference type="RuleBase" id="RU003345"/>
    </source>
</evidence>
<feature type="domain" description="Aldehyde dehydrogenase" evidence="9">
    <location>
        <begin position="14"/>
        <end position="469"/>
    </location>
</feature>
<evidence type="ECO:0000256" key="6">
    <source>
        <dbReference type="ARBA" id="ARBA00067277"/>
    </source>
</evidence>
<dbReference type="InterPro" id="IPR050740">
    <property type="entry name" value="Aldehyde_DH_Superfamily"/>
</dbReference>
<dbReference type="PROSITE" id="PS00070">
    <property type="entry name" value="ALDEHYDE_DEHYDR_CYS"/>
    <property type="match status" value="1"/>
</dbReference>
<dbReference type="PANTHER" id="PTHR43353:SF5">
    <property type="entry name" value="SUCCINATE-SEMIALDEHYDE DEHYDROGENASE, MITOCHONDRIAL"/>
    <property type="match status" value="1"/>
</dbReference>
<comment type="function">
    <text evidence="4">Part of the sulfo-TAL (or sulfo-SFT) pathway, a D-sulfoquinovose degradation pathway that produces sulfolactate (SL). Catalyzes the oxidation of 3-sulfolactaldehyde (SLA) to sulfolactate (SL).</text>
</comment>
<dbReference type="InterPro" id="IPR016161">
    <property type="entry name" value="Ald_DH/histidinol_DH"/>
</dbReference>
<evidence type="ECO:0000256" key="3">
    <source>
        <dbReference type="ARBA" id="ARBA00050326"/>
    </source>
</evidence>
<dbReference type="Gene3D" id="3.40.309.10">
    <property type="entry name" value="Aldehyde Dehydrogenase, Chain A, domain 2"/>
    <property type="match status" value="1"/>
</dbReference>
<dbReference type="FunFam" id="3.40.309.10:FF:000009">
    <property type="entry name" value="Aldehyde dehydrogenase A"/>
    <property type="match status" value="1"/>
</dbReference>
<comment type="similarity">
    <text evidence="1 8">Belongs to the aldehyde dehydrogenase family.</text>
</comment>
<dbReference type="AlphaFoldDB" id="A0A2P8HXT5"/>
<dbReference type="InterPro" id="IPR015590">
    <property type="entry name" value="Aldehyde_DH_dom"/>
</dbReference>